<gene>
    <name evidence="13" type="primary">nrfE</name>
    <name evidence="13" type="ORF">FCL40_11335</name>
</gene>
<dbReference type="PRINTS" id="PR01410">
    <property type="entry name" value="CCBIOGENESIS"/>
</dbReference>
<dbReference type="GO" id="GO:0020037">
    <property type="term" value="F:heme binding"/>
    <property type="evidence" value="ECO:0007669"/>
    <property type="project" value="InterPro"/>
</dbReference>
<feature type="transmembrane region" description="Helical" evidence="10">
    <location>
        <begin position="315"/>
        <end position="333"/>
    </location>
</feature>
<keyword evidence="3" id="KW-1003">Cell membrane</keyword>
<reference evidence="13 14" key="1">
    <citation type="submission" date="2019-04" db="EMBL/GenBank/DDBJ databases">
        <authorList>
            <person name="Hwang J.C."/>
        </authorList>
    </citation>
    <scope>NUCLEOTIDE SEQUENCE [LARGE SCALE GENOMIC DNA]</scope>
    <source>
        <strain evidence="13 14">IMCC35001</strain>
    </source>
</reference>
<feature type="transmembrane region" description="Helical" evidence="10">
    <location>
        <begin position="47"/>
        <end position="64"/>
    </location>
</feature>
<feature type="transmembrane region" description="Helical" evidence="10">
    <location>
        <begin position="251"/>
        <end position="267"/>
    </location>
</feature>
<feature type="domain" description="Cytochrome c assembly protein" evidence="11">
    <location>
        <begin position="91"/>
        <end position="297"/>
    </location>
</feature>
<feature type="transmembrane region" description="Helical" evidence="10">
    <location>
        <begin position="478"/>
        <end position="500"/>
    </location>
</feature>
<dbReference type="PANTHER" id="PTHR43653:SF1">
    <property type="entry name" value="CYTOCHROME C-TYPE BIOGENESIS PROTEIN CCMF"/>
    <property type="match status" value="1"/>
</dbReference>
<feature type="transmembrane region" description="Helical" evidence="10">
    <location>
        <begin position="212"/>
        <end position="231"/>
    </location>
</feature>
<keyword evidence="6" id="KW-0201">Cytochrome c-type biogenesis</keyword>
<feature type="transmembrane region" description="Helical" evidence="10">
    <location>
        <begin position="391"/>
        <end position="412"/>
    </location>
</feature>
<evidence type="ECO:0000313" key="14">
    <source>
        <dbReference type="Proteomes" id="UP000305674"/>
    </source>
</evidence>
<keyword evidence="4" id="KW-0997">Cell inner membrane</keyword>
<evidence type="ECO:0000256" key="7">
    <source>
        <dbReference type="ARBA" id="ARBA00022989"/>
    </source>
</evidence>
<feature type="transmembrane region" description="Helical" evidence="10">
    <location>
        <begin position="179"/>
        <end position="200"/>
    </location>
</feature>
<feature type="transmembrane region" description="Helical" evidence="10">
    <location>
        <begin position="603"/>
        <end position="622"/>
    </location>
</feature>
<dbReference type="InterPro" id="IPR003568">
    <property type="entry name" value="Cyt_c_biogenesis_CcmF"/>
</dbReference>
<name>A0A4U1BFE7_9GAMM</name>
<dbReference type="PRINTS" id="PR01411">
    <property type="entry name" value="CCMFBIOGNSIS"/>
</dbReference>
<feature type="transmembrane region" description="Helical" evidence="10">
    <location>
        <begin position="353"/>
        <end position="379"/>
    </location>
</feature>
<dbReference type="Pfam" id="PF01578">
    <property type="entry name" value="Cytochrom_C_asm"/>
    <property type="match status" value="1"/>
</dbReference>
<dbReference type="NCBIfam" id="NF007691">
    <property type="entry name" value="PRK10369.1"/>
    <property type="match status" value="1"/>
</dbReference>
<comment type="caution">
    <text evidence="13">The sequence shown here is derived from an EMBL/GenBank/DDBJ whole genome shotgun (WGS) entry which is preliminary data.</text>
</comment>
<dbReference type="GO" id="GO:0016829">
    <property type="term" value="F:lyase activity"/>
    <property type="evidence" value="ECO:0007669"/>
    <property type="project" value="UniProtKB-KW"/>
</dbReference>
<keyword evidence="7 10" id="KW-1133">Transmembrane helix</keyword>
<evidence type="ECO:0000256" key="6">
    <source>
        <dbReference type="ARBA" id="ARBA00022748"/>
    </source>
</evidence>
<evidence type="ECO:0000256" key="1">
    <source>
        <dbReference type="ARBA" id="ARBA00004429"/>
    </source>
</evidence>
<dbReference type="GO" id="GO:0005886">
    <property type="term" value="C:plasma membrane"/>
    <property type="evidence" value="ECO:0007669"/>
    <property type="project" value="UniProtKB-SubCell"/>
</dbReference>
<comment type="similarity">
    <text evidence="2">Belongs to the CcmF/CycK/Ccl1/NrfE/CcsA family.</text>
</comment>
<dbReference type="Pfam" id="PF16327">
    <property type="entry name" value="CcmF_C"/>
    <property type="match status" value="1"/>
</dbReference>
<comment type="subcellular location">
    <subcellularLocation>
        <location evidence="1">Cell inner membrane</location>
        <topology evidence="1">Multi-pass membrane protein</topology>
    </subcellularLocation>
</comment>
<keyword evidence="5 10" id="KW-0812">Transmembrane</keyword>
<feature type="transmembrane region" description="Helical" evidence="10">
    <location>
        <begin position="424"/>
        <end position="440"/>
    </location>
</feature>
<dbReference type="GO" id="GO:0017004">
    <property type="term" value="P:cytochrome complex assembly"/>
    <property type="evidence" value="ECO:0007669"/>
    <property type="project" value="UniProtKB-KW"/>
</dbReference>
<evidence type="ECO:0000256" key="4">
    <source>
        <dbReference type="ARBA" id="ARBA00022519"/>
    </source>
</evidence>
<keyword evidence="14" id="KW-1185">Reference proteome</keyword>
<dbReference type="OrthoDB" id="9761451at2"/>
<dbReference type="AlphaFoldDB" id="A0A4U1BFE7"/>
<proteinExistence type="inferred from homology"/>
<evidence type="ECO:0000259" key="12">
    <source>
        <dbReference type="Pfam" id="PF16327"/>
    </source>
</evidence>
<dbReference type="InterPro" id="IPR032523">
    <property type="entry name" value="CcmF_C"/>
</dbReference>
<accession>A0A4U1BFE7</accession>
<protein>
    <submittedName>
        <fullName evidence="13">Heme lyase NrfEFG subunit NrfE</fullName>
    </submittedName>
</protein>
<evidence type="ECO:0000256" key="2">
    <source>
        <dbReference type="ARBA" id="ARBA00009186"/>
    </source>
</evidence>
<dbReference type="GO" id="GO:0015232">
    <property type="term" value="F:heme transmembrane transporter activity"/>
    <property type="evidence" value="ECO:0007669"/>
    <property type="project" value="InterPro"/>
</dbReference>
<evidence type="ECO:0000256" key="9">
    <source>
        <dbReference type="ARBA" id="ARBA00037230"/>
    </source>
</evidence>
<dbReference type="InterPro" id="IPR002541">
    <property type="entry name" value="Cyt_c_assembly"/>
</dbReference>
<comment type="function">
    <text evidence="9">Required for the biogenesis of c-type cytochromes. Possible subunit of a heme lyase.</text>
</comment>
<feature type="domain" description="Cytochrome c-type biogenesis protein CcmF C-terminal" evidence="12">
    <location>
        <begin position="317"/>
        <end position="621"/>
    </location>
</feature>
<feature type="transmembrane region" description="Helical" evidence="10">
    <location>
        <begin position="274"/>
        <end position="295"/>
    </location>
</feature>
<dbReference type="PANTHER" id="PTHR43653">
    <property type="entry name" value="CYTOCHROME C ASSEMBLY PROTEIN-RELATED"/>
    <property type="match status" value="1"/>
</dbReference>
<feature type="transmembrane region" description="Helical" evidence="10">
    <location>
        <begin position="6"/>
        <end position="27"/>
    </location>
</feature>
<evidence type="ECO:0000256" key="3">
    <source>
        <dbReference type="ARBA" id="ARBA00022475"/>
    </source>
</evidence>
<evidence type="ECO:0000259" key="11">
    <source>
        <dbReference type="Pfam" id="PF01578"/>
    </source>
</evidence>
<evidence type="ECO:0000256" key="8">
    <source>
        <dbReference type="ARBA" id="ARBA00023136"/>
    </source>
</evidence>
<evidence type="ECO:0000313" key="13">
    <source>
        <dbReference type="EMBL" id="TKB48735.1"/>
    </source>
</evidence>
<feature type="transmembrane region" description="Helical" evidence="10">
    <location>
        <begin position="126"/>
        <end position="143"/>
    </location>
</feature>
<organism evidence="13 14">
    <name type="scientific">Ferrimonas sediminicola</name>
    <dbReference type="NCBI Taxonomy" id="2569538"/>
    <lineage>
        <taxon>Bacteria</taxon>
        <taxon>Pseudomonadati</taxon>
        <taxon>Pseudomonadota</taxon>
        <taxon>Gammaproteobacteria</taxon>
        <taxon>Alteromonadales</taxon>
        <taxon>Ferrimonadaceae</taxon>
        <taxon>Ferrimonas</taxon>
    </lineage>
</organism>
<dbReference type="InterPro" id="IPR003567">
    <property type="entry name" value="Cyt_c_biogenesis"/>
</dbReference>
<keyword evidence="13" id="KW-0456">Lyase</keyword>
<evidence type="ECO:0000256" key="5">
    <source>
        <dbReference type="ARBA" id="ARBA00022692"/>
    </source>
</evidence>
<feature type="transmembrane region" description="Helical" evidence="10">
    <location>
        <begin position="446"/>
        <end position="466"/>
    </location>
</feature>
<sequence>MIVIPEIGHFLLILATASTLLCGLFLLAWERPAELYLNHYVRPLSQLSALLALAATATLIYSFLADDFSVAYVANHSNSHLAWFYKVAALWGGHEGSMLFWALGLTLVTAIVGSRPHHPHRFASRAASILALLSFGFLLFILLTSNPFDRLLPAVPVEGRNLNPMLQDIGLILHPPMVFGGYVALAVLFAGAVTALVRGYLRGTELAWLRRWNLLAWFMLTLGNLFGSWWAYNELGWGGWWFWDPVENASFIPWLLSTALLHTLYLARTQNAMLLTSVMLCLGGFIVSLVGTFLVRSGIIQSVHAFASDPQRGSGVLILLLATALPALTLLAWQAPVMRRSSPLGGQSRHRLLMVGSLLLVVAALSVLLGTCYPFIYAALDLGSISVGAPYFNTVFIPMALLCCVSMGWVILPPHTTTGLKGTLLALCAIGSALLTLYSGSDRPDWMWMGLLSASWTLVALTLSGHHHWQQSRFDLSLAPWLAHLGVALFVLGATVLTHYEEAVMVRMGPGNGRTLAGYTAVYEQTLEIRERAYQASEAVIRLDSESEQGLTYITPQRRTYLDDRSEVSIAGVYHSPLSDLYISMGPAINQEQFLVRISHKPWVRLLWLGGLLCAFGGLLAWRRSRTTHYQEYNP</sequence>
<dbReference type="Proteomes" id="UP000305674">
    <property type="component" value="Unassembled WGS sequence"/>
</dbReference>
<keyword evidence="8 10" id="KW-0472">Membrane</keyword>
<evidence type="ECO:0000256" key="10">
    <source>
        <dbReference type="SAM" id="Phobius"/>
    </source>
</evidence>
<dbReference type="EMBL" id="SWCI01000006">
    <property type="protein sequence ID" value="TKB48735.1"/>
    <property type="molecule type" value="Genomic_DNA"/>
</dbReference>